<dbReference type="GO" id="GO:0005743">
    <property type="term" value="C:mitochondrial inner membrane"/>
    <property type="evidence" value="ECO:0007669"/>
    <property type="project" value="UniProtKB-SubCell"/>
</dbReference>
<sequence>MFGLFAPVIAAIYLFRDGICIKPITTADMSRALIRGAVCHSCRHEVLRSFLAVSGVPMPRYSYSTRLTLNSRAFSAVASLRSDRPPVSNPPDITLPPVVETAPGNEDTEPAASNVPWYLREEAPIRESRPIIGDHIPELPENSPEMLQVLLEYSYKDLGLDDLKLFDLRHLDIPAALGANVIMIVGTARSVKHLNVSADRLCRWLRKTYKLSPHADGLLGRNELKIKLRRKAKRARAASHAGTMIDEKDDGITTGWICVNAGIVDKGSPQTQLSDVGFEGFGQLDLGTSVVVQMFTEEKRADVDLDGLWQGTLDRAERSRLRHESEAASATDSPSASFSAGGMSTPGGQRRGFHTGRQTKVDSNQEDNEVEMSTDYLIGKLASMKHSDACIELGAGPEDQDSTLFLKQLYASLPADATSKTMNLTKLRLSLIAVSRQHPGYSKEFLVNALNDILSADDKVPDELGFDTVAALLTPRLEDTPSQEATQFLPDADVELALQVLERLSVRGVPILTMRLFNMLYDVAALAPEPSISTEKAQRTVKHRQQLLTRLSKIIPAAQVSFDEAEARKLMFNQFRYQDIDGFWRLWRMFPLKNASRTQADYIKMFELHAELGDERRARDCLSTWVPMMSRETTPIILQGPIIPAIKKCIMVADPEIQYREDDGSRNYFSALWAQCDRAVVQAEQMMEEPASHV</sequence>
<evidence type="ECO:0000256" key="6">
    <source>
        <dbReference type="ARBA" id="ARBA00023128"/>
    </source>
</evidence>
<keyword evidence="6 8" id="KW-0496">Mitochondrion</keyword>
<dbReference type="Gene3D" id="3.30.460.10">
    <property type="entry name" value="Beta Polymerase, domain 2"/>
    <property type="match status" value="1"/>
</dbReference>
<keyword evidence="4 8" id="KW-0999">Mitochondrion inner membrane</keyword>
<reference evidence="10" key="1">
    <citation type="journal article" date="2023" name="IMA Fungus">
        <title>Comparative genomic study of the Penicillium genus elucidates a diverse pangenome and 15 lateral gene transfer events.</title>
        <authorList>
            <person name="Petersen C."/>
            <person name="Sorensen T."/>
            <person name="Nielsen M.R."/>
            <person name="Sondergaard T.E."/>
            <person name="Sorensen J.L."/>
            <person name="Fitzpatrick D.A."/>
            <person name="Frisvad J.C."/>
            <person name="Nielsen K.L."/>
        </authorList>
    </citation>
    <scope>NUCLEOTIDE SEQUENCE</scope>
    <source>
        <strain evidence="10">IBT 17514</strain>
    </source>
</reference>
<dbReference type="SUPFAM" id="SSF81301">
    <property type="entry name" value="Nucleotidyltransferase"/>
    <property type="match status" value="1"/>
</dbReference>
<keyword evidence="5 8" id="KW-0809">Transit peptide</keyword>
<proteinExistence type="inferred from homology"/>
<evidence type="ECO:0000313" key="12">
    <source>
        <dbReference type="Proteomes" id="UP001215712"/>
    </source>
</evidence>
<dbReference type="PANTHER" id="PTHR28087">
    <property type="entry name" value="ATPASE SYNTHESIS PROTEIN 25, MITOCHONDRIAL"/>
    <property type="match status" value="1"/>
</dbReference>
<comment type="similarity">
    <text evidence="3 8">Belongs to the ATP25 family.</text>
</comment>
<dbReference type="FunFam" id="3.30.460.10:FF:000044">
    <property type="entry name" value="ATPase synthesis protein 25, mitochondrial"/>
    <property type="match status" value="1"/>
</dbReference>
<organism evidence="10 12">
    <name type="scientific">Penicillium malachiteum</name>
    <dbReference type="NCBI Taxonomy" id="1324776"/>
    <lineage>
        <taxon>Eukaryota</taxon>
        <taxon>Fungi</taxon>
        <taxon>Dikarya</taxon>
        <taxon>Ascomycota</taxon>
        <taxon>Pezizomycotina</taxon>
        <taxon>Eurotiomycetes</taxon>
        <taxon>Eurotiomycetidae</taxon>
        <taxon>Eurotiales</taxon>
        <taxon>Aspergillaceae</taxon>
        <taxon>Penicillium</taxon>
    </lineage>
</organism>
<comment type="caution">
    <text evidence="10">The sequence shown here is derived from an EMBL/GenBank/DDBJ whole genome shotgun (WGS) entry which is preliminary data.</text>
</comment>
<evidence type="ECO:0000256" key="8">
    <source>
        <dbReference type="RuleBase" id="RU367062"/>
    </source>
</evidence>
<dbReference type="InterPro" id="IPR043519">
    <property type="entry name" value="NT_sf"/>
</dbReference>
<keyword evidence="12" id="KW-1185">Reference proteome</keyword>
<keyword evidence="7 8" id="KW-0472">Membrane</keyword>
<accession>A0AAD6HEG8</accession>
<dbReference type="GO" id="GO:0140053">
    <property type="term" value="P:mitochondrial gene expression"/>
    <property type="evidence" value="ECO:0007669"/>
    <property type="project" value="UniProtKB-UniRule"/>
</dbReference>
<protein>
    <recommendedName>
        <fullName evidence="8">ATPase synthesis protein 25</fullName>
    </recommendedName>
</protein>
<dbReference type="Pfam" id="PF02410">
    <property type="entry name" value="RsfS"/>
    <property type="match status" value="1"/>
</dbReference>
<evidence type="ECO:0000256" key="2">
    <source>
        <dbReference type="ARBA" id="ARBA00004443"/>
    </source>
</evidence>
<dbReference type="Proteomes" id="UP001215712">
    <property type="component" value="Unassembled WGS sequence"/>
</dbReference>
<comment type="function">
    <text evidence="8">Mitochondrial mRNA stabilization factor.</text>
</comment>
<comment type="function">
    <text evidence="1">Probable mitochondrial mRNA stabilization factor.</text>
</comment>
<dbReference type="GO" id="GO:0048255">
    <property type="term" value="P:mRNA stabilization"/>
    <property type="evidence" value="ECO:0007669"/>
    <property type="project" value="TreeGrafter"/>
</dbReference>
<evidence type="ECO:0000313" key="10">
    <source>
        <dbReference type="EMBL" id="KAJ5709799.1"/>
    </source>
</evidence>
<evidence type="ECO:0000256" key="1">
    <source>
        <dbReference type="ARBA" id="ARBA00003470"/>
    </source>
</evidence>
<feature type="region of interest" description="Disordered" evidence="9">
    <location>
        <begin position="319"/>
        <end position="369"/>
    </location>
</feature>
<evidence type="ECO:0000256" key="7">
    <source>
        <dbReference type="ARBA" id="ARBA00023136"/>
    </source>
</evidence>
<comment type="subcellular location">
    <subcellularLocation>
        <location evidence="2 8">Mitochondrion inner membrane</location>
        <topology evidence="2 8">Peripheral membrane protein</topology>
        <orientation evidence="2 8">Matrix side</orientation>
    </subcellularLocation>
</comment>
<dbReference type="EMBL" id="JAQJAN010000017">
    <property type="protein sequence ID" value="KAJ5710199.1"/>
    <property type="molecule type" value="Genomic_DNA"/>
</dbReference>
<reference evidence="10" key="2">
    <citation type="submission" date="2023-01" db="EMBL/GenBank/DDBJ databases">
        <authorList>
            <person name="Petersen C."/>
        </authorList>
    </citation>
    <scope>NUCLEOTIDE SEQUENCE</scope>
    <source>
        <strain evidence="10">IBT 17514</strain>
    </source>
</reference>
<dbReference type="PANTHER" id="PTHR28087:SF1">
    <property type="entry name" value="ATPASE SYNTHESIS PROTEIN 25, MITOCHONDRIAL"/>
    <property type="match status" value="1"/>
</dbReference>
<evidence type="ECO:0000256" key="9">
    <source>
        <dbReference type="SAM" id="MobiDB-lite"/>
    </source>
</evidence>
<evidence type="ECO:0000256" key="4">
    <source>
        <dbReference type="ARBA" id="ARBA00022792"/>
    </source>
</evidence>
<dbReference type="EMBL" id="JAQJAN010000018">
    <property type="protein sequence ID" value="KAJ5709799.1"/>
    <property type="molecule type" value="Genomic_DNA"/>
</dbReference>
<dbReference type="AlphaFoldDB" id="A0AAD6HEG8"/>
<feature type="compositionally biased region" description="Polar residues" evidence="9">
    <location>
        <begin position="328"/>
        <end position="338"/>
    </location>
</feature>
<gene>
    <name evidence="11" type="ORF">N7493_009791</name>
    <name evidence="10" type="ORF">N7493_010090</name>
</gene>
<evidence type="ECO:0000313" key="11">
    <source>
        <dbReference type="EMBL" id="KAJ5710199.1"/>
    </source>
</evidence>
<evidence type="ECO:0000256" key="3">
    <source>
        <dbReference type="ARBA" id="ARBA00010787"/>
    </source>
</evidence>
<dbReference type="InterPro" id="IPR040152">
    <property type="entry name" value="Atp25"/>
</dbReference>
<name>A0AAD6HEG8_9EURO</name>
<evidence type="ECO:0000256" key="5">
    <source>
        <dbReference type="ARBA" id="ARBA00022946"/>
    </source>
</evidence>